<dbReference type="InterPro" id="IPR050172">
    <property type="entry name" value="SsuD_RutA_monooxygenase"/>
</dbReference>
<dbReference type="NCBIfam" id="TIGR03619">
    <property type="entry name" value="F420_Rv2161c"/>
    <property type="match status" value="1"/>
</dbReference>
<dbReference type="Gene3D" id="3.20.20.30">
    <property type="entry name" value="Luciferase-like domain"/>
    <property type="match status" value="1"/>
</dbReference>
<sequence length="289" mass="31716">MKLGLIYPHTELAGDPAAVRQIARAAEELGYDYLLSYDHVLGASHDREPKLRGPYTEHHPFHDPFVMFSHVAAITTRLELVTGVMILPQRQTALVARQAADVDLLSGGRLTLGVGTGWNYVEYDVLGEDFKSRGRRLDEQIAFLRALWRDPLLSFEGTFDNADRVALNPRPARPIPILLGGFAEVALRRAAKVGDGFIFADGAADALAQFARLRELLADFGRNDEPFEARCNMLRDKSPADVAARACRWAEAGGTHAAVNTTGMGLQSTEQHIHYAAEVMKAITVGARV</sequence>
<evidence type="ECO:0000313" key="6">
    <source>
        <dbReference type="EMBL" id="MET1754968.1"/>
    </source>
</evidence>
<name>A0ABV2CZE7_9SPHN</name>
<dbReference type="Pfam" id="PF00296">
    <property type="entry name" value="Bac_luciferase"/>
    <property type="match status" value="1"/>
</dbReference>
<organism evidence="6 7">
    <name type="scientific">Novosphingobium kalidii</name>
    <dbReference type="NCBI Taxonomy" id="3230299"/>
    <lineage>
        <taxon>Bacteria</taxon>
        <taxon>Pseudomonadati</taxon>
        <taxon>Pseudomonadota</taxon>
        <taxon>Alphaproteobacteria</taxon>
        <taxon>Sphingomonadales</taxon>
        <taxon>Sphingomonadaceae</taxon>
        <taxon>Novosphingobium</taxon>
    </lineage>
</organism>
<dbReference type="InterPro" id="IPR036661">
    <property type="entry name" value="Luciferase-like_sf"/>
</dbReference>
<evidence type="ECO:0000256" key="3">
    <source>
        <dbReference type="ARBA" id="ARBA00023002"/>
    </source>
</evidence>
<evidence type="ECO:0000256" key="4">
    <source>
        <dbReference type="ARBA" id="ARBA00023033"/>
    </source>
</evidence>
<dbReference type="InterPro" id="IPR019921">
    <property type="entry name" value="Lucif-like_OxRdtase_Rv2161c"/>
</dbReference>
<evidence type="ECO:0000256" key="1">
    <source>
        <dbReference type="ARBA" id="ARBA00022630"/>
    </source>
</evidence>
<evidence type="ECO:0000259" key="5">
    <source>
        <dbReference type="Pfam" id="PF00296"/>
    </source>
</evidence>
<dbReference type="GO" id="GO:0016491">
    <property type="term" value="F:oxidoreductase activity"/>
    <property type="evidence" value="ECO:0007669"/>
    <property type="project" value="UniProtKB-KW"/>
</dbReference>
<dbReference type="SUPFAM" id="SSF51679">
    <property type="entry name" value="Bacterial luciferase-like"/>
    <property type="match status" value="1"/>
</dbReference>
<dbReference type="EC" id="1.-.-.-" evidence="6"/>
<keyword evidence="7" id="KW-1185">Reference proteome</keyword>
<accession>A0ABV2CZE7</accession>
<keyword evidence="1" id="KW-0285">Flavoprotein</keyword>
<keyword evidence="3 6" id="KW-0560">Oxidoreductase</keyword>
<proteinExistence type="predicted"/>
<dbReference type="Proteomes" id="UP001548713">
    <property type="component" value="Unassembled WGS sequence"/>
</dbReference>
<evidence type="ECO:0000313" key="7">
    <source>
        <dbReference type="Proteomes" id="UP001548713"/>
    </source>
</evidence>
<comment type="caution">
    <text evidence="6">The sequence shown here is derived from an EMBL/GenBank/DDBJ whole genome shotgun (WGS) entry which is preliminary data.</text>
</comment>
<dbReference type="RefSeq" id="WP_353983417.1">
    <property type="nucleotide sequence ID" value="NZ_JBEWLY010000008.1"/>
</dbReference>
<keyword evidence="2" id="KW-0288">FMN</keyword>
<gene>
    <name evidence="6" type="ORF">ABVV53_05775</name>
</gene>
<reference evidence="6 7" key="1">
    <citation type="submission" date="2024-07" db="EMBL/GenBank/DDBJ databases">
        <title>Novosphingobium kalidii RD2P27.</title>
        <authorList>
            <person name="Sun J.-Q."/>
        </authorList>
    </citation>
    <scope>NUCLEOTIDE SEQUENCE [LARGE SCALE GENOMIC DNA]</scope>
    <source>
        <strain evidence="6 7">RD2P27</strain>
    </source>
</reference>
<keyword evidence="4" id="KW-0503">Monooxygenase</keyword>
<protein>
    <submittedName>
        <fullName evidence="6">LLM class F420-dependent oxidoreductase</fullName>
        <ecNumber evidence="6">1.-.-.-</ecNumber>
    </submittedName>
</protein>
<feature type="domain" description="Luciferase-like" evidence="5">
    <location>
        <begin position="13"/>
        <end position="229"/>
    </location>
</feature>
<dbReference type="PANTHER" id="PTHR42847:SF4">
    <property type="entry name" value="ALKANESULFONATE MONOOXYGENASE-RELATED"/>
    <property type="match status" value="1"/>
</dbReference>
<dbReference type="PANTHER" id="PTHR42847">
    <property type="entry name" value="ALKANESULFONATE MONOOXYGENASE"/>
    <property type="match status" value="1"/>
</dbReference>
<dbReference type="EMBL" id="JBEWLY010000008">
    <property type="protein sequence ID" value="MET1754968.1"/>
    <property type="molecule type" value="Genomic_DNA"/>
</dbReference>
<evidence type="ECO:0000256" key="2">
    <source>
        <dbReference type="ARBA" id="ARBA00022643"/>
    </source>
</evidence>
<dbReference type="InterPro" id="IPR011251">
    <property type="entry name" value="Luciferase-like_dom"/>
</dbReference>